<comment type="cofactor">
    <cofactor evidence="1">
        <name>[4Fe-4S] cluster</name>
        <dbReference type="ChEBI" id="CHEBI:49883"/>
    </cofactor>
</comment>
<dbReference type="InterPro" id="IPR023404">
    <property type="entry name" value="rSAM_horseshoe"/>
</dbReference>
<dbReference type="Pfam" id="PF04055">
    <property type="entry name" value="Radical_SAM"/>
    <property type="match status" value="1"/>
</dbReference>
<evidence type="ECO:0000256" key="1">
    <source>
        <dbReference type="ARBA" id="ARBA00001966"/>
    </source>
</evidence>
<sequence length="324" mass="36587">MYRFYGLAARLRQNFGKRVQKVPLDFGFSCPNRDGNISTKGCIFCNPLGSGSGMHSQSTPIPEQWDFWTKKFTRLYNAKLFLAYLQSYTNTYGTLEQVKCAFDQLRDLPGLAGICIGTRPDCIDAEKLQLIKDLNLKETWLELGLQSSNDTTLALINRGHDAKCFADAVILADSYEIEVCAHVIAGLPGESKKDFIATVEFINSLPISGIKFHNLYISHGTPLQEMYDRGEFTPFSMEEYLDMLETAVSILRTDIVIHRLNADPAPGELVAPDWIEHKRNVQNAIDMMFENNDLWQGCAREDSPTSPPEWFGPDHLPPGRKRKI</sequence>
<keyword evidence="5" id="KW-0408">Iron</keyword>
<evidence type="ECO:0000313" key="9">
    <source>
        <dbReference type="EMBL" id="SDK57193.1"/>
    </source>
</evidence>
<dbReference type="PROSITE" id="PS51918">
    <property type="entry name" value="RADICAL_SAM"/>
    <property type="match status" value="1"/>
</dbReference>
<dbReference type="SUPFAM" id="SSF102114">
    <property type="entry name" value="Radical SAM enzymes"/>
    <property type="match status" value="1"/>
</dbReference>
<keyword evidence="3" id="KW-0949">S-adenosyl-L-methionine</keyword>
<dbReference type="OrthoDB" id="9801689at2"/>
<dbReference type="InterPro" id="IPR005911">
    <property type="entry name" value="YhcC-like"/>
</dbReference>
<keyword evidence="2" id="KW-0004">4Fe-4S</keyword>
<dbReference type="STRING" id="246191.SAMN05660337_0855"/>
<evidence type="ECO:0000256" key="3">
    <source>
        <dbReference type="ARBA" id="ARBA00022691"/>
    </source>
</evidence>
<dbReference type="PANTHER" id="PTHR11135:SF1">
    <property type="entry name" value="PROTEIN YHCC"/>
    <property type="match status" value="1"/>
</dbReference>
<evidence type="ECO:0000256" key="5">
    <source>
        <dbReference type="ARBA" id="ARBA00023004"/>
    </source>
</evidence>
<keyword evidence="10" id="KW-1185">Reference proteome</keyword>
<evidence type="ECO:0000256" key="7">
    <source>
        <dbReference type="SAM" id="MobiDB-lite"/>
    </source>
</evidence>
<dbReference type="Pfam" id="PF16199">
    <property type="entry name" value="Radical_SAM_C"/>
    <property type="match status" value="1"/>
</dbReference>
<dbReference type="NCBIfam" id="TIGR01212">
    <property type="entry name" value="TIGR01212 family radical SAM protein"/>
    <property type="match status" value="1"/>
</dbReference>
<keyword evidence="6" id="KW-0411">Iron-sulfur</keyword>
<dbReference type="InterPro" id="IPR006638">
    <property type="entry name" value="Elp3/MiaA/NifB-like_rSAM"/>
</dbReference>
<dbReference type="RefSeq" id="WP_092158528.1">
    <property type="nucleotide sequence ID" value="NZ_FNGA01000001.1"/>
</dbReference>
<reference evidence="10" key="1">
    <citation type="submission" date="2016-10" db="EMBL/GenBank/DDBJ databases">
        <authorList>
            <person name="Varghese N."/>
            <person name="Submissions S."/>
        </authorList>
    </citation>
    <scope>NUCLEOTIDE SEQUENCE [LARGE SCALE GENOMIC DNA]</scope>
    <source>
        <strain evidence="10">DSM 16995</strain>
    </source>
</reference>
<dbReference type="SFLD" id="SFLDG01091">
    <property type="entry name" value="uncharacterized_CHP01210-like"/>
    <property type="match status" value="1"/>
</dbReference>
<organism evidence="9 10">
    <name type="scientific">Maridesulfovibrio ferrireducens</name>
    <dbReference type="NCBI Taxonomy" id="246191"/>
    <lineage>
        <taxon>Bacteria</taxon>
        <taxon>Pseudomonadati</taxon>
        <taxon>Thermodesulfobacteriota</taxon>
        <taxon>Desulfovibrionia</taxon>
        <taxon>Desulfovibrionales</taxon>
        <taxon>Desulfovibrionaceae</taxon>
        <taxon>Maridesulfovibrio</taxon>
    </lineage>
</organism>
<proteinExistence type="predicted"/>
<feature type="domain" description="Radical SAM core" evidence="8">
    <location>
        <begin position="14"/>
        <end position="254"/>
    </location>
</feature>
<dbReference type="AlphaFoldDB" id="A0A1G9D038"/>
<dbReference type="SFLD" id="SFLDG01086">
    <property type="entry name" value="elongater_protein-like"/>
    <property type="match status" value="1"/>
</dbReference>
<dbReference type="InterPro" id="IPR039661">
    <property type="entry name" value="ELP3"/>
</dbReference>
<dbReference type="EMBL" id="FNGA01000001">
    <property type="protein sequence ID" value="SDK57193.1"/>
    <property type="molecule type" value="Genomic_DNA"/>
</dbReference>
<dbReference type="GO" id="GO:0003824">
    <property type="term" value="F:catalytic activity"/>
    <property type="evidence" value="ECO:0007669"/>
    <property type="project" value="InterPro"/>
</dbReference>
<evidence type="ECO:0000256" key="4">
    <source>
        <dbReference type="ARBA" id="ARBA00022723"/>
    </source>
</evidence>
<dbReference type="InterPro" id="IPR032432">
    <property type="entry name" value="Radical_SAM_C"/>
</dbReference>
<evidence type="ECO:0000256" key="2">
    <source>
        <dbReference type="ARBA" id="ARBA00022485"/>
    </source>
</evidence>
<dbReference type="Proteomes" id="UP000199053">
    <property type="component" value="Unassembled WGS sequence"/>
</dbReference>
<dbReference type="InterPro" id="IPR007197">
    <property type="entry name" value="rSAM"/>
</dbReference>
<dbReference type="SFLD" id="SFLDS00029">
    <property type="entry name" value="Radical_SAM"/>
    <property type="match status" value="1"/>
</dbReference>
<name>A0A1G9D038_9BACT</name>
<feature type="region of interest" description="Disordered" evidence="7">
    <location>
        <begin position="299"/>
        <end position="324"/>
    </location>
</feature>
<dbReference type="GO" id="GO:0046872">
    <property type="term" value="F:metal ion binding"/>
    <property type="evidence" value="ECO:0007669"/>
    <property type="project" value="UniProtKB-KW"/>
</dbReference>
<dbReference type="GO" id="GO:0051539">
    <property type="term" value="F:4 iron, 4 sulfur cluster binding"/>
    <property type="evidence" value="ECO:0007669"/>
    <property type="project" value="UniProtKB-KW"/>
</dbReference>
<evidence type="ECO:0000313" key="10">
    <source>
        <dbReference type="Proteomes" id="UP000199053"/>
    </source>
</evidence>
<keyword evidence="4" id="KW-0479">Metal-binding</keyword>
<evidence type="ECO:0000259" key="8">
    <source>
        <dbReference type="PROSITE" id="PS51918"/>
    </source>
</evidence>
<protein>
    <recommendedName>
        <fullName evidence="8">Radical SAM core domain-containing protein</fullName>
    </recommendedName>
</protein>
<gene>
    <name evidence="9" type="ORF">SAMN05660337_0855</name>
</gene>
<dbReference type="SMART" id="SM00729">
    <property type="entry name" value="Elp3"/>
    <property type="match status" value="1"/>
</dbReference>
<dbReference type="PANTHER" id="PTHR11135">
    <property type="entry name" value="HISTONE ACETYLTRANSFERASE-RELATED"/>
    <property type="match status" value="1"/>
</dbReference>
<dbReference type="InterPro" id="IPR058240">
    <property type="entry name" value="rSAM_sf"/>
</dbReference>
<accession>A0A1G9D038</accession>
<dbReference type="Gene3D" id="3.80.30.20">
    <property type="entry name" value="tm_1862 like domain"/>
    <property type="match status" value="1"/>
</dbReference>
<evidence type="ECO:0000256" key="6">
    <source>
        <dbReference type="ARBA" id="ARBA00023014"/>
    </source>
</evidence>